<feature type="compositionally biased region" description="Basic residues" evidence="1">
    <location>
        <begin position="189"/>
        <end position="204"/>
    </location>
</feature>
<feature type="non-terminal residue" evidence="2">
    <location>
        <position position="214"/>
    </location>
</feature>
<feature type="non-terminal residue" evidence="2">
    <location>
        <position position="1"/>
    </location>
</feature>
<dbReference type="EMBL" id="CADCUC010000516">
    <property type="protein sequence ID" value="CAA9353247.1"/>
    <property type="molecule type" value="Genomic_DNA"/>
</dbReference>
<feature type="compositionally biased region" description="Low complexity" evidence="1">
    <location>
        <begin position="156"/>
        <end position="168"/>
    </location>
</feature>
<dbReference type="AlphaFoldDB" id="A0A6J4MBA4"/>
<feature type="region of interest" description="Disordered" evidence="1">
    <location>
        <begin position="121"/>
        <end position="214"/>
    </location>
</feature>
<feature type="compositionally biased region" description="Basic residues" evidence="1">
    <location>
        <begin position="87"/>
        <end position="98"/>
    </location>
</feature>
<organism evidence="2">
    <name type="scientific">uncultured Microvirga sp</name>
    <dbReference type="NCBI Taxonomy" id="412392"/>
    <lineage>
        <taxon>Bacteria</taxon>
        <taxon>Pseudomonadati</taxon>
        <taxon>Pseudomonadota</taxon>
        <taxon>Alphaproteobacteria</taxon>
        <taxon>Hyphomicrobiales</taxon>
        <taxon>Methylobacteriaceae</taxon>
        <taxon>Microvirga</taxon>
        <taxon>environmental samples</taxon>
    </lineage>
</organism>
<evidence type="ECO:0000313" key="2">
    <source>
        <dbReference type="EMBL" id="CAA9353247.1"/>
    </source>
</evidence>
<feature type="region of interest" description="Disordered" evidence="1">
    <location>
        <begin position="85"/>
        <end position="106"/>
    </location>
</feature>
<gene>
    <name evidence="2" type="ORF">AVDCRST_MAG90-2534</name>
</gene>
<accession>A0A6J4MBA4</accession>
<sequence length="214" mass="23229">ALDLSKSGGVRAALRPLRRVALRGALQSCKSGRGQGCRCAERARELPGRAAIAVETDRRRLSARHRQRRPVERLAVALCRDGGRSRRLDHRPAHRAAGHGRSADERVGERLACRAGRCRAGRRDRRLGRGSPVQPGSDPVPDRRGGAAPVHGDGIARLSGGSFRSAARSARERAHQAAVSALEPELAPRRHRVARSHPGTRGRGAHQEEPVRHL</sequence>
<proteinExistence type="predicted"/>
<feature type="compositionally biased region" description="Basic and acidic residues" evidence="1">
    <location>
        <begin position="205"/>
        <end position="214"/>
    </location>
</feature>
<protein>
    <submittedName>
        <fullName evidence="2">Uncharacterized protein</fullName>
    </submittedName>
</protein>
<name>A0A6J4MBA4_9HYPH</name>
<evidence type="ECO:0000256" key="1">
    <source>
        <dbReference type="SAM" id="MobiDB-lite"/>
    </source>
</evidence>
<reference evidence="2" key="1">
    <citation type="submission" date="2020-02" db="EMBL/GenBank/DDBJ databases">
        <authorList>
            <person name="Meier V. D."/>
        </authorList>
    </citation>
    <scope>NUCLEOTIDE SEQUENCE</scope>
    <source>
        <strain evidence="2">AVDCRST_MAG90</strain>
    </source>
</reference>